<dbReference type="InterPro" id="IPR036882">
    <property type="entry name" value="Alba-like_dom_sf"/>
</dbReference>
<evidence type="ECO:0000256" key="4">
    <source>
        <dbReference type="SAM" id="MobiDB-lite"/>
    </source>
</evidence>
<reference evidence="5" key="1">
    <citation type="submission" date="2021-12" db="EMBL/GenBank/DDBJ databases">
        <title>Black yeast isolated from Biological Soil Crust.</title>
        <authorList>
            <person name="Kurbessoian T."/>
        </authorList>
    </citation>
    <scope>NUCLEOTIDE SEQUENCE</scope>
    <source>
        <strain evidence="5">CCFEE 5208</strain>
    </source>
</reference>
<evidence type="ECO:0000256" key="3">
    <source>
        <dbReference type="ARBA" id="ARBA00023242"/>
    </source>
</evidence>
<accession>A0AAN6J4S4</accession>
<keyword evidence="2" id="KW-0819">tRNA processing</keyword>
<dbReference type="EMBL" id="JASUXU010000047">
    <property type="protein sequence ID" value="KAK0316909.1"/>
    <property type="molecule type" value="Genomic_DNA"/>
</dbReference>
<proteinExistence type="predicted"/>
<evidence type="ECO:0000313" key="5">
    <source>
        <dbReference type="EMBL" id="KAK0316909.1"/>
    </source>
</evidence>
<feature type="region of interest" description="Disordered" evidence="4">
    <location>
        <begin position="188"/>
        <end position="264"/>
    </location>
</feature>
<gene>
    <name evidence="5" type="ORF">LTR82_012051</name>
</gene>
<dbReference type="AlphaFoldDB" id="A0AAN6J4S4"/>
<dbReference type="GO" id="GO:0001682">
    <property type="term" value="P:tRNA 5'-leader removal"/>
    <property type="evidence" value="ECO:0007669"/>
    <property type="project" value="InterPro"/>
</dbReference>
<comment type="caution">
    <text evidence="5">The sequence shown here is derived from an EMBL/GenBank/DDBJ whole genome shotgun (WGS) entry which is preliminary data.</text>
</comment>
<dbReference type="Pfam" id="PF12328">
    <property type="entry name" value="Rpp20"/>
    <property type="match status" value="1"/>
</dbReference>
<dbReference type="GO" id="GO:0004526">
    <property type="term" value="F:ribonuclease P activity"/>
    <property type="evidence" value="ECO:0007669"/>
    <property type="project" value="TreeGrafter"/>
</dbReference>
<feature type="region of interest" description="Disordered" evidence="4">
    <location>
        <begin position="1"/>
        <end position="50"/>
    </location>
</feature>
<dbReference type="GO" id="GO:0003723">
    <property type="term" value="F:RNA binding"/>
    <property type="evidence" value="ECO:0007669"/>
    <property type="project" value="TreeGrafter"/>
</dbReference>
<dbReference type="GO" id="GO:0000172">
    <property type="term" value="C:ribonuclease MRP complex"/>
    <property type="evidence" value="ECO:0007669"/>
    <property type="project" value="InterPro"/>
</dbReference>
<dbReference type="GO" id="GO:0034965">
    <property type="term" value="P:intronic box C/D snoRNA processing"/>
    <property type="evidence" value="ECO:0007669"/>
    <property type="project" value="TreeGrafter"/>
</dbReference>
<feature type="compositionally biased region" description="Basic residues" evidence="4">
    <location>
        <begin position="88"/>
        <end position="100"/>
    </location>
</feature>
<dbReference type="InterPro" id="IPR014612">
    <property type="entry name" value="Pop7/Rpp20"/>
</dbReference>
<feature type="region of interest" description="Disordered" evidence="4">
    <location>
        <begin position="85"/>
        <end position="137"/>
    </location>
</feature>
<evidence type="ECO:0000313" key="6">
    <source>
        <dbReference type="Proteomes" id="UP001168146"/>
    </source>
</evidence>
<dbReference type="InterPro" id="IPR020241">
    <property type="entry name" value="RNase_P/MRP_Pop7_fungi"/>
</dbReference>
<dbReference type="GO" id="GO:0005655">
    <property type="term" value="C:nucleolar ribonuclease P complex"/>
    <property type="evidence" value="ECO:0007669"/>
    <property type="project" value="InterPro"/>
</dbReference>
<dbReference type="PANTHER" id="PTHR28256:SF1">
    <property type="entry name" value="RIBONUCLEASES P_MRP PROTEIN SUBUNIT POP7"/>
    <property type="match status" value="1"/>
</dbReference>
<feature type="compositionally biased region" description="Acidic residues" evidence="4">
    <location>
        <begin position="188"/>
        <end position="205"/>
    </location>
</feature>
<evidence type="ECO:0000256" key="1">
    <source>
        <dbReference type="ARBA" id="ARBA00004123"/>
    </source>
</evidence>
<name>A0AAN6J4S4_9PEZI</name>
<organism evidence="5 6">
    <name type="scientific">Friedmanniomyces endolithicus</name>
    <dbReference type="NCBI Taxonomy" id="329885"/>
    <lineage>
        <taxon>Eukaryota</taxon>
        <taxon>Fungi</taxon>
        <taxon>Dikarya</taxon>
        <taxon>Ascomycota</taxon>
        <taxon>Pezizomycotina</taxon>
        <taxon>Dothideomycetes</taxon>
        <taxon>Dothideomycetidae</taxon>
        <taxon>Mycosphaerellales</taxon>
        <taxon>Teratosphaeriaceae</taxon>
        <taxon>Friedmanniomyces</taxon>
    </lineage>
</organism>
<evidence type="ECO:0000256" key="2">
    <source>
        <dbReference type="ARBA" id="ARBA00022694"/>
    </source>
</evidence>
<sequence>MADVTSASQRKRRGPNPEHKKLVKLPQNATITKRPLLRPAIPSPYAGTNQPKVVYVSARTPFISAVKRVEKLLRLSDKRLVQSATTLAKHKGQQNRKRKRSADGTDEVMEIAREVEKQKSKKRKAGGAGHGEEEDENDGVVGEVLIKGTGKAISKVMEMGLWFQQRTGYAVIIRTGSVAAIDDIEIGDDAESGGEAEGDSNEVEVPDAATTASDRAGGDASIIMKDAAPDADSSSHVPASEQPKYDAGTESVALAPTASRDAEPIPETRIRYMSMLEVAVSLR</sequence>
<dbReference type="GO" id="GO:0006364">
    <property type="term" value="P:rRNA processing"/>
    <property type="evidence" value="ECO:0007669"/>
    <property type="project" value="TreeGrafter"/>
</dbReference>
<dbReference type="Gene3D" id="3.30.110.20">
    <property type="entry name" value="Alba-like domain"/>
    <property type="match status" value="1"/>
</dbReference>
<dbReference type="PANTHER" id="PTHR28256">
    <property type="entry name" value="RIBONUCLEASES P/MRP PROTEIN SUBUNIT POP7"/>
    <property type="match status" value="1"/>
</dbReference>
<protein>
    <submittedName>
        <fullName evidence="5">Uncharacterized protein</fullName>
    </submittedName>
</protein>
<comment type="subcellular location">
    <subcellularLocation>
        <location evidence="1">Nucleus</location>
    </subcellularLocation>
</comment>
<dbReference type="GO" id="GO:0000294">
    <property type="term" value="P:nuclear-transcribed mRNA catabolic process, RNase MRP-dependent"/>
    <property type="evidence" value="ECO:0007669"/>
    <property type="project" value="TreeGrafter"/>
</dbReference>
<keyword evidence="3" id="KW-0539">Nucleus</keyword>
<dbReference type="Proteomes" id="UP001168146">
    <property type="component" value="Unassembled WGS sequence"/>
</dbReference>
<dbReference type="GO" id="GO:0000171">
    <property type="term" value="F:ribonuclease MRP activity"/>
    <property type="evidence" value="ECO:0007669"/>
    <property type="project" value="TreeGrafter"/>
</dbReference>